<name>A0ABY8VDZ3_9CORY</name>
<keyword evidence="1" id="KW-0472">Membrane</keyword>
<feature type="transmembrane region" description="Helical" evidence="1">
    <location>
        <begin position="86"/>
        <end position="105"/>
    </location>
</feature>
<dbReference type="EMBL" id="CP126969">
    <property type="protein sequence ID" value="WIM66848.1"/>
    <property type="molecule type" value="Genomic_DNA"/>
</dbReference>
<keyword evidence="1" id="KW-1133">Transmembrane helix</keyword>
<feature type="transmembrane region" description="Helical" evidence="1">
    <location>
        <begin position="31"/>
        <end position="49"/>
    </location>
</feature>
<reference evidence="2 3" key="1">
    <citation type="submission" date="2023-05" db="EMBL/GenBank/DDBJ databases">
        <title>Corynebacterium suedekumii sp. nov. and Corynebacterium breve sp. nov. isolated from raw cow's milk.</title>
        <authorList>
            <person name="Baer M.K."/>
            <person name="Mehl L."/>
            <person name="Hellmuth R."/>
            <person name="Marke G."/>
            <person name="Lipski A."/>
        </authorList>
    </citation>
    <scope>NUCLEOTIDE SEQUENCE [LARGE SCALE GENOMIC DNA]</scope>
    <source>
        <strain evidence="2 3">R4</strain>
    </source>
</reference>
<keyword evidence="1" id="KW-0812">Transmembrane</keyword>
<keyword evidence="3" id="KW-1185">Reference proteome</keyword>
<evidence type="ECO:0000256" key="1">
    <source>
        <dbReference type="SAM" id="Phobius"/>
    </source>
</evidence>
<evidence type="ECO:0000313" key="2">
    <source>
        <dbReference type="EMBL" id="WIM66848.1"/>
    </source>
</evidence>
<evidence type="ECO:0000313" key="3">
    <source>
        <dbReference type="Proteomes" id="UP001225598"/>
    </source>
</evidence>
<dbReference type="Proteomes" id="UP001225598">
    <property type="component" value="Chromosome"/>
</dbReference>
<protein>
    <submittedName>
        <fullName evidence="2">Uncharacterized protein</fullName>
    </submittedName>
</protein>
<proteinExistence type="predicted"/>
<feature type="transmembrane region" description="Helical" evidence="1">
    <location>
        <begin position="7"/>
        <end position="25"/>
    </location>
</feature>
<feature type="transmembrane region" description="Helical" evidence="1">
    <location>
        <begin position="117"/>
        <end position="141"/>
    </location>
</feature>
<gene>
    <name evidence="2" type="ORF">QP027_06830</name>
</gene>
<accession>A0ABY8VDZ3</accession>
<dbReference type="RefSeq" id="WP_284823523.1">
    <property type="nucleotide sequence ID" value="NZ_CP126969.1"/>
</dbReference>
<organism evidence="2 3">
    <name type="scientific">Corynebacterium breve</name>
    <dbReference type="NCBI Taxonomy" id="3049799"/>
    <lineage>
        <taxon>Bacteria</taxon>
        <taxon>Bacillati</taxon>
        <taxon>Actinomycetota</taxon>
        <taxon>Actinomycetes</taxon>
        <taxon>Mycobacteriales</taxon>
        <taxon>Corynebacteriaceae</taxon>
        <taxon>Corynebacterium</taxon>
    </lineage>
</organism>
<sequence length="183" mass="19765">MKPKHFYIAGTVVLLATFGYLSMRLDDLGTAPFPLAFGAMIMVYIAVLLPPSGLAYVRGEVPADSPIPFSESLAQRIAANLDNTQLWIAKLGCFLACAIAFSALTDALPGWQKYSPVSFAVGALGTVGFSLALIVAMVSAYSKNKKRFPQMPMKCGAKNSWAIVVRSAFTTNRTTPWCCLFLQ</sequence>